<dbReference type="InterPro" id="IPR004875">
    <property type="entry name" value="DDE_SF_endonuclease_dom"/>
</dbReference>
<comment type="caution">
    <text evidence="2">The sequence shown here is derived from an EMBL/GenBank/DDBJ whole genome shotgun (WGS) entry which is preliminary data.</text>
</comment>
<dbReference type="EMBL" id="JANEYF010002597">
    <property type="protein sequence ID" value="KAJ8944419.1"/>
    <property type="molecule type" value="Genomic_DNA"/>
</dbReference>
<dbReference type="GO" id="GO:0003676">
    <property type="term" value="F:nucleic acid binding"/>
    <property type="evidence" value="ECO:0007669"/>
    <property type="project" value="InterPro"/>
</dbReference>
<feature type="domain" description="DDE-1" evidence="1">
    <location>
        <begin position="10"/>
        <end position="132"/>
    </location>
</feature>
<dbReference type="Pfam" id="PF03184">
    <property type="entry name" value="DDE_1"/>
    <property type="match status" value="1"/>
</dbReference>
<dbReference type="AlphaFoldDB" id="A0AAV8XZ44"/>
<proteinExistence type="predicted"/>
<evidence type="ECO:0000313" key="3">
    <source>
        <dbReference type="Proteomes" id="UP001162156"/>
    </source>
</evidence>
<accession>A0AAV8XZ44</accession>
<name>A0AAV8XZ44_9CUCU</name>
<reference evidence="2" key="1">
    <citation type="journal article" date="2023" name="Insect Mol. Biol.">
        <title>Genome sequencing provides insights into the evolution of gene families encoding plant cell wall-degrading enzymes in longhorned beetles.</title>
        <authorList>
            <person name="Shin N.R."/>
            <person name="Okamura Y."/>
            <person name="Kirsch R."/>
            <person name="Pauchet Y."/>
        </authorList>
    </citation>
    <scope>NUCLEOTIDE SEQUENCE</scope>
    <source>
        <strain evidence="2">RBIC_L_NR</strain>
    </source>
</reference>
<evidence type="ECO:0000313" key="2">
    <source>
        <dbReference type="EMBL" id="KAJ8944419.1"/>
    </source>
</evidence>
<dbReference type="Proteomes" id="UP001162156">
    <property type="component" value="Unassembled WGS sequence"/>
</dbReference>
<gene>
    <name evidence="2" type="ORF">NQ314_009481</name>
</gene>
<keyword evidence="3" id="KW-1185">Reference proteome</keyword>
<sequence length="164" mass="19098">MTNAAGQMTQLMVVVNLKRLSKTFKETVPPSWAIGKSENGWMTNQTLYENITGVFYPWLVERKIQFPIVLYLNGHVSHLTTLPLSKFCIEKRIELVALYPNSTHFLQPMDVALFHPLKLDWKKQVYKWRIEHSGIRLFRDNFCPLLKVLDSTVTEKALMNGFRT</sequence>
<evidence type="ECO:0000259" key="1">
    <source>
        <dbReference type="Pfam" id="PF03184"/>
    </source>
</evidence>
<organism evidence="2 3">
    <name type="scientific">Rhamnusium bicolor</name>
    <dbReference type="NCBI Taxonomy" id="1586634"/>
    <lineage>
        <taxon>Eukaryota</taxon>
        <taxon>Metazoa</taxon>
        <taxon>Ecdysozoa</taxon>
        <taxon>Arthropoda</taxon>
        <taxon>Hexapoda</taxon>
        <taxon>Insecta</taxon>
        <taxon>Pterygota</taxon>
        <taxon>Neoptera</taxon>
        <taxon>Endopterygota</taxon>
        <taxon>Coleoptera</taxon>
        <taxon>Polyphaga</taxon>
        <taxon>Cucujiformia</taxon>
        <taxon>Chrysomeloidea</taxon>
        <taxon>Cerambycidae</taxon>
        <taxon>Lepturinae</taxon>
        <taxon>Rhagiini</taxon>
        <taxon>Rhamnusium</taxon>
    </lineage>
</organism>
<protein>
    <recommendedName>
        <fullName evidence="1">DDE-1 domain-containing protein</fullName>
    </recommendedName>
</protein>